<evidence type="ECO:0000313" key="1">
    <source>
        <dbReference type="EMBL" id="KKM82219.1"/>
    </source>
</evidence>
<comment type="caution">
    <text evidence="1">The sequence shown here is derived from an EMBL/GenBank/DDBJ whole genome shotgun (WGS) entry which is preliminary data.</text>
</comment>
<proteinExistence type="predicted"/>
<protein>
    <submittedName>
        <fullName evidence="1">Uncharacterized protein</fullName>
    </submittedName>
</protein>
<accession>A0A0F9KJ99</accession>
<dbReference type="EMBL" id="LAZR01007897">
    <property type="protein sequence ID" value="KKM82219.1"/>
    <property type="molecule type" value="Genomic_DNA"/>
</dbReference>
<gene>
    <name evidence="1" type="ORF">LCGC14_1321850</name>
</gene>
<name>A0A0F9KJ99_9ZZZZ</name>
<organism evidence="1">
    <name type="scientific">marine sediment metagenome</name>
    <dbReference type="NCBI Taxonomy" id="412755"/>
    <lineage>
        <taxon>unclassified sequences</taxon>
        <taxon>metagenomes</taxon>
        <taxon>ecological metagenomes</taxon>
    </lineage>
</organism>
<sequence>MKRKVFKRQIDLIRCAIKNVLDRQLAQLREQREKALTHLKKTNFLEWTKYKSGESTK</sequence>
<reference evidence="1" key="1">
    <citation type="journal article" date="2015" name="Nature">
        <title>Complex archaea that bridge the gap between prokaryotes and eukaryotes.</title>
        <authorList>
            <person name="Spang A."/>
            <person name="Saw J.H."/>
            <person name="Jorgensen S.L."/>
            <person name="Zaremba-Niedzwiedzka K."/>
            <person name="Martijn J."/>
            <person name="Lind A.E."/>
            <person name="van Eijk R."/>
            <person name="Schleper C."/>
            <person name="Guy L."/>
            <person name="Ettema T.J."/>
        </authorList>
    </citation>
    <scope>NUCLEOTIDE SEQUENCE</scope>
</reference>
<dbReference type="AlphaFoldDB" id="A0A0F9KJ99"/>